<dbReference type="PROSITE" id="PS00382">
    <property type="entry name" value="CLP_PROTEASE_HIS"/>
    <property type="match status" value="1"/>
</dbReference>
<dbReference type="Pfam" id="PF00574">
    <property type="entry name" value="CLP_protease"/>
    <property type="match status" value="1"/>
</dbReference>
<dbReference type="PRINTS" id="PR00127">
    <property type="entry name" value="CLPPROTEASEP"/>
</dbReference>
<evidence type="ECO:0000256" key="2">
    <source>
        <dbReference type="ARBA" id="ARBA00022670"/>
    </source>
</evidence>
<dbReference type="GO" id="GO:0009840">
    <property type="term" value="C:chloroplastic endopeptidase Clp complex"/>
    <property type="evidence" value="ECO:0007669"/>
    <property type="project" value="UniProtKB-ARBA"/>
</dbReference>
<dbReference type="GO" id="GO:0004176">
    <property type="term" value="F:ATP-dependent peptidase activity"/>
    <property type="evidence" value="ECO:0007669"/>
    <property type="project" value="InterPro"/>
</dbReference>
<dbReference type="Gramene" id="Psat03G0320500-T1">
    <property type="protein sequence ID" value="KAI5428108.1"/>
    <property type="gene ID" value="KIW84_033205"/>
</dbReference>
<dbReference type="PANTHER" id="PTHR10381:SF50">
    <property type="entry name" value="ATP-DEPENDENT CLP PROTEASE PROTEOLYTIC SUBUNIT 3, CHLOROPLASTIC"/>
    <property type="match status" value="1"/>
</dbReference>
<dbReference type="SUPFAM" id="SSF52096">
    <property type="entry name" value="ClpP/crotonase"/>
    <property type="match status" value="1"/>
</dbReference>
<evidence type="ECO:0000313" key="10">
    <source>
        <dbReference type="Proteomes" id="UP001058974"/>
    </source>
</evidence>
<dbReference type="GO" id="GO:0051117">
    <property type="term" value="F:ATPase binding"/>
    <property type="evidence" value="ECO:0007669"/>
    <property type="project" value="TreeGrafter"/>
</dbReference>
<dbReference type="GO" id="GO:0006515">
    <property type="term" value="P:protein quality control for misfolded or incompletely synthesized proteins"/>
    <property type="evidence" value="ECO:0007669"/>
    <property type="project" value="TreeGrafter"/>
</dbReference>
<evidence type="ECO:0000256" key="1">
    <source>
        <dbReference type="ARBA" id="ARBA00007039"/>
    </source>
</evidence>
<keyword evidence="4 7" id="KW-0720">Serine protease</keyword>
<dbReference type="EC" id="3.4.21.92" evidence="7"/>
<proteinExistence type="inferred from homology"/>
<evidence type="ECO:0000256" key="6">
    <source>
        <dbReference type="PROSITE-ProRule" id="PRU10086"/>
    </source>
</evidence>
<dbReference type="InterPro" id="IPR001907">
    <property type="entry name" value="ClpP"/>
</dbReference>
<sequence length="296" mass="32559">MEVSLATCMPLSFKSNKTLLKHNNNIFHSQIPTLNLSTKHRTTIFNAIKPTLSSNWLVSHDLSAKTASPLLPKFEELDTTNMLLRQRIVFLGSQVDDMTADFVISQLLFLDADDPTKDIKLFINSPGGSVTAGMGIYDAMKLCNADVSTVCFGLAASMGAFLLAAGTKGKRYCMPNSKVMIHQPLGSVGGVGTEVCIRVRELIYHKIKINKILSRITGRPEEQIELDTDRDNFMNPWEAKEYGLVDEVIDDGKPGLVAPIVDATPPPKTQIKDIWEIKGNTKGKKQLPSEETPTAV</sequence>
<dbReference type="OrthoDB" id="2017408at2759"/>
<dbReference type="Gramene" id="PSAT_LOCUS12808_t1">
    <property type="protein sequence ID" value="CAL5192956.1"/>
    <property type="gene ID" value="PSAT_LOCUS12808"/>
</dbReference>
<feature type="active site" evidence="6">
    <location>
        <position position="182"/>
    </location>
</feature>
<evidence type="ECO:0000256" key="4">
    <source>
        <dbReference type="ARBA" id="ARBA00022825"/>
    </source>
</evidence>
<evidence type="ECO:0000256" key="3">
    <source>
        <dbReference type="ARBA" id="ARBA00022801"/>
    </source>
</evidence>
<evidence type="ECO:0000313" key="9">
    <source>
        <dbReference type="EMBL" id="KAI5428108.1"/>
    </source>
</evidence>
<dbReference type="NCBIfam" id="NF009205">
    <property type="entry name" value="PRK12553.1"/>
    <property type="match status" value="1"/>
</dbReference>
<dbReference type="PROSITE" id="PS00381">
    <property type="entry name" value="CLP_PROTEASE_SER"/>
    <property type="match status" value="1"/>
</dbReference>
<gene>
    <name evidence="9" type="ORF">KIW84_033205</name>
</gene>
<organism evidence="9 10">
    <name type="scientific">Pisum sativum</name>
    <name type="common">Garden pea</name>
    <name type="synonym">Lathyrus oleraceus</name>
    <dbReference type="NCBI Taxonomy" id="3888"/>
    <lineage>
        <taxon>Eukaryota</taxon>
        <taxon>Viridiplantae</taxon>
        <taxon>Streptophyta</taxon>
        <taxon>Embryophyta</taxon>
        <taxon>Tracheophyta</taxon>
        <taxon>Spermatophyta</taxon>
        <taxon>Magnoliopsida</taxon>
        <taxon>eudicotyledons</taxon>
        <taxon>Gunneridae</taxon>
        <taxon>Pentapetalae</taxon>
        <taxon>rosids</taxon>
        <taxon>fabids</taxon>
        <taxon>Fabales</taxon>
        <taxon>Fabaceae</taxon>
        <taxon>Papilionoideae</taxon>
        <taxon>50 kb inversion clade</taxon>
        <taxon>NPAAA clade</taxon>
        <taxon>Hologalegina</taxon>
        <taxon>IRL clade</taxon>
        <taxon>Fabeae</taxon>
        <taxon>Lathyrus</taxon>
    </lineage>
</organism>
<dbReference type="NCBIfam" id="NF001368">
    <property type="entry name" value="PRK00277.1"/>
    <property type="match status" value="1"/>
</dbReference>
<dbReference type="Proteomes" id="UP001058974">
    <property type="component" value="Chromosome 3"/>
</dbReference>
<dbReference type="InterPro" id="IPR018215">
    <property type="entry name" value="ClpP_Ser_AS"/>
</dbReference>
<dbReference type="EMBL" id="JAMSHJ010000003">
    <property type="protein sequence ID" value="KAI5428108.1"/>
    <property type="molecule type" value="Genomic_DNA"/>
</dbReference>
<dbReference type="Gene3D" id="3.90.226.10">
    <property type="entry name" value="2-enoyl-CoA Hydratase, Chain A, domain 1"/>
    <property type="match status" value="1"/>
</dbReference>
<evidence type="ECO:0000256" key="7">
    <source>
        <dbReference type="RuleBase" id="RU000549"/>
    </source>
</evidence>
<keyword evidence="2 7" id="KW-0645">Protease</keyword>
<dbReference type="InterPro" id="IPR033135">
    <property type="entry name" value="ClpP_His_AS"/>
</dbReference>
<dbReference type="PANTHER" id="PTHR10381">
    <property type="entry name" value="ATP-DEPENDENT CLP PROTEASE PROTEOLYTIC SUBUNIT"/>
    <property type="match status" value="1"/>
</dbReference>
<reference evidence="9 10" key="1">
    <citation type="journal article" date="2022" name="Nat. Genet.">
        <title>Improved pea reference genome and pan-genome highlight genomic features and evolutionary characteristics.</title>
        <authorList>
            <person name="Yang T."/>
            <person name="Liu R."/>
            <person name="Luo Y."/>
            <person name="Hu S."/>
            <person name="Wang D."/>
            <person name="Wang C."/>
            <person name="Pandey M.K."/>
            <person name="Ge S."/>
            <person name="Xu Q."/>
            <person name="Li N."/>
            <person name="Li G."/>
            <person name="Huang Y."/>
            <person name="Saxena R.K."/>
            <person name="Ji Y."/>
            <person name="Li M."/>
            <person name="Yan X."/>
            <person name="He Y."/>
            <person name="Liu Y."/>
            <person name="Wang X."/>
            <person name="Xiang C."/>
            <person name="Varshney R.K."/>
            <person name="Ding H."/>
            <person name="Gao S."/>
            <person name="Zong X."/>
        </authorList>
    </citation>
    <scope>NUCLEOTIDE SEQUENCE [LARGE SCALE GENOMIC DNA]</scope>
    <source>
        <strain evidence="9 10">cv. Zhongwan 6</strain>
    </source>
</reference>
<keyword evidence="3 7" id="KW-0378">Hydrolase</keyword>
<protein>
    <recommendedName>
        <fullName evidence="8">ATP-dependent Clp protease proteolytic subunit</fullName>
        <ecNumber evidence="7">3.4.21.92</ecNumber>
    </recommendedName>
</protein>
<evidence type="ECO:0000256" key="8">
    <source>
        <dbReference type="RuleBase" id="RU003567"/>
    </source>
</evidence>
<evidence type="ECO:0000256" key="5">
    <source>
        <dbReference type="PROSITE-ProRule" id="PRU10085"/>
    </source>
</evidence>
<feature type="active site" evidence="5">
    <location>
        <position position="157"/>
    </location>
</feature>
<dbReference type="GO" id="GO:0004252">
    <property type="term" value="F:serine-type endopeptidase activity"/>
    <property type="evidence" value="ECO:0007669"/>
    <property type="project" value="UniProtKB-EC"/>
</dbReference>
<comment type="caution">
    <text evidence="9">The sequence shown here is derived from an EMBL/GenBank/DDBJ whole genome shotgun (WGS) entry which is preliminary data.</text>
</comment>
<dbReference type="CDD" id="cd07017">
    <property type="entry name" value="S14_ClpP_2"/>
    <property type="match status" value="1"/>
</dbReference>
<accession>A0A9D5AZM9</accession>
<dbReference type="GO" id="GO:0009534">
    <property type="term" value="C:chloroplast thylakoid"/>
    <property type="evidence" value="ECO:0007669"/>
    <property type="project" value="UniProtKB-ARBA"/>
</dbReference>
<dbReference type="FunFam" id="3.90.226.10:FF:000001">
    <property type="entry name" value="ATP-dependent Clp protease proteolytic subunit"/>
    <property type="match status" value="1"/>
</dbReference>
<name>A0A9D5AZM9_PEA</name>
<dbReference type="Gramene" id="Psat3g096320.1">
    <property type="protein sequence ID" value="Psat3g096320.1.cds"/>
    <property type="gene ID" value="Psat3g096320"/>
</dbReference>
<dbReference type="InterPro" id="IPR023562">
    <property type="entry name" value="ClpP/TepA"/>
</dbReference>
<dbReference type="HAMAP" id="MF_00444">
    <property type="entry name" value="ClpP"/>
    <property type="match status" value="1"/>
</dbReference>
<dbReference type="InterPro" id="IPR029045">
    <property type="entry name" value="ClpP/crotonase-like_dom_sf"/>
</dbReference>
<comment type="similarity">
    <text evidence="1 8">Belongs to the peptidase S14 family.</text>
</comment>
<keyword evidence="10" id="KW-1185">Reference proteome</keyword>
<dbReference type="AlphaFoldDB" id="A0A9D5AZM9"/>